<evidence type="ECO:0000313" key="2">
    <source>
        <dbReference type="EMBL" id="OLQ11777.1"/>
    </source>
</evidence>
<keyword evidence="3" id="KW-1185">Reference proteome</keyword>
<dbReference type="EMBL" id="LSRX01000054">
    <property type="protein sequence ID" value="OLQ11777.1"/>
    <property type="molecule type" value="Genomic_DNA"/>
</dbReference>
<proteinExistence type="predicted"/>
<protein>
    <submittedName>
        <fullName evidence="2">Uncharacterized protein</fullName>
    </submittedName>
</protein>
<reference evidence="2 3" key="1">
    <citation type="submission" date="2016-02" db="EMBL/GenBank/DDBJ databases">
        <title>Genome analysis of coral dinoflagellate symbionts highlights evolutionary adaptations to a symbiotic lifestyle.</title>
        <authorList>
            <person name="Aranda M."/>
            <person name="Li Y."/>
            <person name="Liew Y.J."/>
            <person name="Baumgarten S."/>
            <person name="Simakov O."/>
            <person name="Wilson M."/>
            <person name="Piel J."/>
            <person name="Ashoor H."/>
            <person name="Bougouffa S."/>
            <person name="Bajic V.B."/>
            <person name="Ryu T."/>
            <person name="Ravasi T."/>
            <person name="Bayer T."/>
            <person name="Micklem G."/>
            <person name="Kim H."/>
            <person name="Bhak J."/>
            <person name="Lajeunesse T.C."/>
            <person name="Voolstra C.R."/>
        </authorList>
    </citation>
    <scope>NUCLEOTIDE SEQUENCE [LARGE SCALE GENOMIC DNA]</scope>
    <source>
        <strain evidence="2 3">CCMP2467</strain>
    </source>
</reference>
<accession>A0A1Q9EWG0</accession>
<feature type="compositionally biased region" description="Basic and acidic residues" evidence="1">
    <location>
        <begin position="348"/>
        <end position="365"/>
    </location>
</feature>
<comment type="caution">
    <text evidence="2">The sequence shown here is derived from an EMBL/GenBank/DDBJ whole genome shotgun (WGS) entry which is preliminary data.</text>
</comment>
<evidence type="ECO:0000256" key="1">
    <source>
        <dbReference type="SAM" id="MobiDB-lite"/>
    </source>
</evidence>
<name>A0A1Q9EWG0_SYMMI</name>
<sequence>MGGLWEVVGGLDKGGVLVRTEENSTSVRVGRLSTGALLEELSQLGGELRFRRLAGQGPAEGWVPLKRHNEVLLKQPSDVWQVLGGQSKGGVLVREGFETSSPCLSERLATGSLVRQLEQKDDRLYFTRLTGSGPERGWVSIRFAGVNMLRSDMEMDELPNAELWVEEVGPMLEEECNAFEEEPAAADEEEVERLLAMGVMRTQDLEAVTIDVKAGLEGFLKEPTLLRGGAKDRMKMVLHADDGILASTNAAREKIIAQLEERVVVQVSEPFSLEQGIELLKRGYVLDHGIIMYPSAKYLDSLLTVLGNVKGNGKAMAGDRMCLESDADADWAGSKKDPEEHIAILRGERTRRDVESGAHRAENRLSRSLRNKPASDKDKACRSAPIGGAKSPSDLGTKPLTTAKINELLCRVGAVTQDGNPYANNELAEASYKASVRMVAKSGGLKGPGIKRPTLMMQLSSVEGPGLEGLSVAMATAMAEDTMIEAVGMIASVLTVLMITMGIHAGIWHLVKMFRQWAFTSEKPRSRDLEVALSERGLRHGAELLAPVDGVEMQALSGSVYDGMELVVLLKNQEKQFSYQGFPSWVRWAAAVARLLREGKPYLPTRLPRPPRIDRPRPLAPYQQLSHTQLAEKSKQHLPGCLFGLTFPLSAEEMASEEFGPTWLTEAFHAAGTLPADNRVTKVLRAEDLAVKGFDAAGGAAMKMFLTVEYEKPDPDLHTELFCKYPYPFDQFPVERRQISSYGDVDGPEIAVQMLLTHLFPFRTAKFYFGDVCRETTNFILISEKIEFSRRGRIEQGRVVEQIDYEPYQVLPVCGKFQDWLLPDPAEYYCCLFRAMGQLAAWDKQGRYNDYFGPLDSAQLQRLAAQRREIKAQQVESQRASVARILDTAIDFMTNVIPSMVPGFLLEGGRLGKVKEDLLEMLPHFPGMSGQYQFTDPNYVAAMHANLQADNAFFWRDEYDTLACGVLDWGGFSRMAFCMNFLGCLSGADPEVLLAHEEGIIRCFRDEYARCGGPHLPLEELLLRYHLGYITFVYESTTWVEREIYKLATKEEMQSWHGILDDRFQERFRVRCRSSAIINSFAFYSLKGDHFRKLFKEWSTGKGAPFLTKIQ</sequence>
<organism evidence="2 3">
    <name type="scientific">Symbiodinium microadriaticum</name>
    <name type="common">Dinoflagellate</name>
    <name type="synonym">Zooxanthella microadriatica</name>
    <dbReference type="NCBI Taxonomy" id="2951"/>
    <lineage>
        <taxon>Eukaryota</taxon>
        <taxon>Sar</taxon>
        <taxon>Alveolata</taxon>
        <taxon>Dinophyceae</taxon>
        <taxon>Suessiales</taxon>
        <taxon>Symbiodiniaceae</taxon>
        <taxon>Symbiodinium</taxon>
    </lineage>
</organism>
<gene>
    <name evidence="2" type="ORF">AK812_SmicGene4349</name>
</gene>
<feature type="region of interest" description="Disordered" evidence="1">
    <location>
        <begin position="348"/>
        <end position="398"/>
    </location>
</feature>
<dbReference type="Proteomes" id="UP000186817">
    <property type="component" value="Unassembled WGS sequence"/>
</dbReference>
<dbReference type="AlphaFoldDB" id="A0A1Q9EWG0"/>
<dbReference type="OrthoDB" id="432660at2759"/>
<evidence type="ECO:0000313" key="3">
    <source>
        <dbReference type="Proteomes" id="UP000186817"/>
    </source>
</evidence>